<sequence length="38" mass="4486">MQIRLSYSITQVSNVNIHTKKIKNKLIIKQVMLVKIDF</sequence>
<accession>A0AB34LAE3</accession>
<protein>
    <submittedName>
        <fullName evidence="1">Uncharacterized protein</fullName>
    </submittedName>
</protein>
<dbReference type="EMBL" id="JNHK01000058">
    <property type="protein sequence ID" value="KDS39160.1"/>
    <property type="molecule type" value="Genomic_DNA"/>
</dbReference>
<reference evidence="1 2" key="1">
    <citation type="submission" date="2014-04" db="EMBL/GenBank/DDBJ databases">
        <authorList>
            <person name="Sears C."/>
            <person name="Carroll K."/>
            <person name="Sack B.R."/>
            <person name="Qadri F."/>
            <person name="Myers L.L."/>
            <person name="Chung G.-T."/>
            <person name="Escheverria P."/>
            <person name="Fraser C.M."/>
            <person name="Sadzewicz L."/>
            <person name="Shefchek K.A."/>
            <person name="Tallon L."/>
            <person name="Das S.P."/>
            <person name="Daugherty S."/>
            <person name="Mongodin E.F."/>
        </authorList>
    </citation>
    <scope>NUCLEOTIDE SEQUENCE [LARGE SCALE GENOMIC DNA]</scope>
    <source>
        <strain evidence="1 2">3776 D15 i</strain>
    </source>
</reference>
<dbReference type="Proteomes" id="UP000027850">
    <property type="component" value="Unassembled WGS sequence"/>
</dbReference>
<comment type="caution">
    <text evidence="1">The sequence shown here is derived from an EMBL/GenBank/DDBJ whole genome shotgun (WGS) entry which is preliminary data.</text>
</comment>
<dbReference type="AlphaFoldDB" id="A0AB34LAE3"/>
<proteinExistence type="predicted"/>
<gene>
    <name evidence="1" type="ORF">M091_4461</name>
</gene>
<evidence type="ECO:0000313" key="2">
    <source>
        <dbReference type="Proteomes" id="UP000027850"/>
    </source>
</evidence>
<organism evidence="1 2">
    <name type="scientific">Parabacteroides distasonis str. 3776 D15 i</name>
    <dbReference type="NCBI Taxonomy" id="1339342"/>
    <lineage>
        <taxon>Bacteria</taxon>
        <taxon>Pseudomonadati</taxon>
        <taxon>Bacteroidota</taxon>
        <taxon>Bacteroidia</taxon>
        <taxon>Bacteroidales</taxon>
        <taxon>Tannerellaceae</taxon>
        <taxon>Parabacteroides</taxon>
    </lineage>
</organism>
<name>A0AB34LAE3_PARDI</name>
<evidence type="ECO:0000313" key="1">
    <source>
        <dbReference type="EMBL" id="KDS39160.1"/>
    </source>
</evidence>